<keyword evidence="1" id="KW-0812">Transmembrane</keyword>
<keyword evidence="1" id="KW-1133">Transmembrane helix</keyword>
<dbReference type="GeneTree" id="ENSGT00970000198139"/>
<dbReference type="AlphaFoldDB" id="A0A4W4FB20"/>
<reference evidence="3" key="2">
    <citation type="journal article" date="2017" name="Sci. Adv.">
        <title>A tail of two voltages: Proteomic comparison of the three electric organs of the electric eel.</title>
        <authorList>
            <person name="Traeger L.L."/>
            <person name="Sabat G."/>
            <person name="Barrett-Wilt G.A."/>
            <person name="Wells G.B."/>
            <person name="Sussman M.R."/>
        </authorList>
    </citation>
    <scope>NUCLEOTIDE SEQUENCE [LARGE SCALE GENOMIC DNA]</scope>
</reference>
<proteinExistence type="predicted"/>
<organism evidence="2 3">
    <name type="scientific">Electrophorus electricus</name>
    <name type="common">Electric eel</name>
    <name type="synonym">Gymnotus electricus</name>
    <dbReference type="NCBI Taxonomy" id="8005"/>
    <lineage>
        <taxon>Eukaryota</taxon>
        <taxon>Metazoa</taxon>
        <taxon>Chordata</taxon>
        <taxon>Craniata</taxon>
        <taxon>Vertebrata</taxon>
        <taxon>Euteleostomi</taxon>
        <taxon>Actinopterygii</taxon>
        <taxon>Neopterygii</taxon>
        <taxon>Teleostei</taxon>
        <taxon>Ostariophysi</taxon>
        <taxon>Gymnotiformes</taxon>
        <taxon>Gymnotoidei</taxon>
        <taxon>Gymnotidae</taxon>
        <taxon>Electrophorus</taxon>
    </lineage>
</organism>
<sequence length="141" mass="15276">MAASNYYGFTHGAGPQYSTQLAPAYSHQTAPSYSVQPAAGVAHAVTASYAPATAQTDRPLASPAYPTYQTHPAQDYGYRQQETAPQPATTPQTYQVFTEAVSVISARFTSSQQWRCPCSLVFMISFVICLYCLVIALLSCF</sequence>
<evidence type="ECO:0000313" key="3">
    <source>
        <dbReference type="Proteomes" id="UP000314983"/>
    </source>
</evidence>
<keyword evidence="1" id="KW-0472">Membrane</keyword>
<protein>
    <submittedName>
        <fullName evidence="2">Uncharacterized protein</fullName>
    </submittedName>
</protein>
<evidence type="ECO:0000256" key="1">
    <source>
        <dbReference type="SAM" id="Phobius"/>
    </source>
</evidence>
<reference evidence="2" key="4">
    <citation type="submission" date="2025-08" db="UniProtKB">
        <authorList>
            <consortium name="Ensembl"/>
        </authorList>
    </citation>
    <scope>IDENTIFICATION</scope>
</reference>
<dbReference type="STRING" id="8005.ENSEEEP00000021244"/>
<accession>A0A4W4FB20</accession>
<reference evidence="3" key="1">
    <citation type="journal article" date="2014" name="Science">
        <title>Nonhuman genetics. Genomic basis for the convergent evolution of electric organs.</title>
        <authorList>
            <person name="Gallant J.R."/>
            <person name="Traeger L.L."/>
            <person name="Volkening J.D."/>
            <person name="Moffett H."/>
            <person name="Chen P.H."/>
            <person name="Novina C.D."/>
            <person name="Phillips G.N.Jr."/>
            <person name="Anand R."/>
            <person name="Wells G.B."/>
            <person name="Pinch M."/>
            <person name="Guth R."/>
            <person name="Unguez G.A."/>
            <person name="Albert J.S."/>
            <person name="Zakon H.H."/>
            <person name="Samanta M.P."/>
            <person name="Sussman M.R."/>
        </authorList>
    </citation>
    <scope>NUCLEOTIDE SEQUENCE [LARGE SCALE GENOMIC DNA]</scope>
</reference>
<name>A0A4W4FB20_ELEEL</name>
<dbReference type="Ensembl" id="ENSEEET00000021482.2">
    <property type="protein sequence ID" value="ENSEEEP00000021244.2"/>
    <property type="gene ID" value="ENSEEEG00000010353.2"/>
</dbReference>
<feature type="transmembrane region" description="Helical" evidence="1">
    <location>
        <begin position="120"/>
        <end position="140"/>
    </location>
</feature>
<reference evidence="2" key="3">
    <citation type="submission" date="2020-05" db="EMBL/GenBank/DDBJ databases">
        <title>Electrophorus electricus (electric eel) genome, fEleEle1, primary haplotype.</title>
        <authorList>
            <person name="Myers G."/>
            <person name="Meyer A."/>
            <person name="Fedrigo O."/>
            <person name="Formenti G."/>
            <person name="Rhie A."/>
            <person name="Tracey A."/>
            <person name="Sims Y."/>
            <person name="Jarvis E.D."/>
        </authorList>
    </citation>
    <scope>NUCLEOTIDE SEQUENCE [LARGE SCALE GENOMIC DNA]</scope>
</reference>
<dbReference type="Proteomes" id="UP000314983">
    <property type="component" value="Chromosome 26"/>
</dbReference>
<reference evidence="2" key="5">
    <citation type="submission" date="2025-09" db="UniProtKB">
        <authorList>
            <consortium name="Ensembl"/>
        </authorList>
    </citation>
    <scope>IDENTIFICATION</scope>
</reference>
<keyword evidence="3" id="KW-1185">Reference proteome</keyword>
<evidence type="ECO:0000313" key="2">
    <source>
        <dbReference type="Ensembl" id="ENSEEEP00000021244.2"/>
    </source>
</evidence>